<organism evidence="1 2">
    <name type="scientific">Paenibacillus allorhizoplanae</name>
    <dbReference type="NCBI Taxonomy" id="2905648"/>
    <lineage>
        <taxon>Bacteria</taxon>
        <taxon>Bacillati</taxon>
        <taxon>Bacillota</taxon>
        <taxon>Bacilli</taxon>
        <taxon>Bacillales</taxon>
        <taxon>Paenibacillaceae</taxon>
        <taxon>Paenibacillus</taxon>
    </lineage>
</organism>
<proteinExistence type="predicted"/>
<dbReference type="InterPro" id="IPR014718">
    <property type="entry name" value="GH-type_carb-bd"/>
</dbReference>
<sequence length="345" mass="39653">MNPYRPQRNYGCRIRDGFSYYGMRTVVIENELLRISILVDKGTEIFEFLYKPIDMDFMWLTENGVQNPNSYLSTSDDPIAAFIDYYPGGWQEVFPNGGSSSSYGGAQFGQHGEVAHMPWYYEVVEDRAERITVRFSVRTKKVPFTLSKTMSLVSGEATLYIEEEVENLSGYSQRYMWGQHIALGKPFLDENCHIHMPPGVRIITEDASKNPSGRVKRGHEYEWPLAYNELGELVDLSQLPPKRTPSEIVYLTGFGNKGWYSVVNEQKGLGMKVEWDARTLPYLWYWQEFGATTSYPWYGRHYNIGLEPFAGYPTYGIDEAIRNGSAGSIAPFEHKKFTMQVRVFT</sequence>
<gene>
    <name evidence="1" type="ORF">PAECIP111891_00038</name>
</gene>
<reference evidence="1" key="1">
    <citation type="submission" date="2022-01" db="EMBL/GenBank/DDBJ databases">
        <authorList>
            <person name="Criscuolo A."/>
        </authorList>
    </citation>
    <scope>NUCLEOTIDE SEQUENCE</scope>
    <source>
        <strain evidence="1">CIP111891</strain>
    </source>
</reference>
<comment type="caution">
    <text evidence="1">The sequence shown here is derived from an EMBL/GenBank/DDBJ whole genome shotgun (WGS) entry which is preliminary data.</text>
</comment>
<evidence type="ECO:0008006" key="3">
    <source>
        <dbReference type="Google" id="ProtNLM"/>
    </source>
</evidence>
<protein>
    <recommendedName>
        <fullName evidence="3">DUF4432 family protein</fullName>
    </recommendedName>
</protein>
<keyword evidence="2" id="KW-1185">Reference proteome</keyword>
<name>A0ABN8FSF0_9BACL</name>
<dbReference type="EMBL" id="CAKMMW010000001">
    <property type="protein sequence ID" value="CAH1191602.1"/>
    <property type="molecule type" value="Genomic_DNA"/>
</dbReference>
<dbReference type="InterPro" id="IPR027839">
    <property type="entry name" value="DUF4432"/>
</dbReference>
<evidence type="ECO:0000313" key="1">
    <source>
        <dbReference type="EMBL" id="CAH1191602.1"/>
    </source>
</evidence>
<dbReference type="Pfam" id="PF14486">
    <property type="entry name" value="DUF4432"/>
    <property type="match status" value="1"/>
</dbReference>
<dbReference type="Proteomes" id="UP000838821">
    <property type="component" value="Unassembled WGS sequence"/>
</dbReference>
<dbReference type="SUPFAM" id="SSF74650">
    <property type="entry name" value="Galactose mutarotase-like"/>
    <property type="match status" value="1"/>
</dbReference>
<dbReference type="InterPro" id="IPR011013">
    <property type="entry name" value="Gal_mutarotase_sf_dom"/>
</dbReference>
<accession>A0ABN8FSF0</accession>
<evidence type="ECO:0000313" key="2">
    <source>
        <dbReference type="Proteomes" id="UP000838821"/>
    </source>
</evidence>
<dbReference type="RefSeq" id="WP_236283900.1">
    <property type="nucleotide sequence ID" value="NZ_CAKMMW010000001.1"/>
</dbReference>
<dbReference type="Gene3D" id="2.70.98.10">
    <property type="match status" value="1"/>
</dbReference>